<dbReference type="GO" id="GO:0015677">
    <property type="term" value="P:copper ion import"/>
    <property type="evidence" value="ECO:0007669"/>
    <property type="project" value="TreeGrafter"/>
</dbReference>
<dbReference type="Pfam" id="PF01794">
    <property type="entry name" value="Ferric_reduct"/>
    <property type="match status" value="1"/>
</dbReference>
<gene>
    <name evidence="12" type="ORF">DACRYDRAFT_70078</name>
</gene>
<keyword evidence="6" id="KW-0560">Oxidoreductase</keyword>
<dbReference type="GO" id="GO:0005886">
    <property type="term" value="C:plasma membrane"/>
    <property type="evidence" value="ECO:0007669"/>
    <property type="project" value="TreeGrafter"/>
</dbReference>
<proteinExistence type="inferred from homology"/>
<dbReference type="PROSITE" id="PS51384">
    <property type="entry name" value="FAD_FR"/>
    <property type="match status" value="1"/>
</dbReference>
<organism evidence="12 13">
    <name type="scientific">Dacryopinax primogenitus (strain DJM 731)</name>
    <name type="common">Brown rot fungus</name>
    <dbReference type="NCBI Taxonomy" id="1858805"/>
    <lineage>
        <taxon>Eukaryota</taxon>
        <taxon>Fungi</taxon>
        <taxon>Dikarya</taxon>
        <taxon>Basidiomycota</taxon>
        <taxon>Agaricomycotina</taxon>
        <taxon>Dacrymycetes</taxon>
        <taxon>Dacrymycetales</taxon>
        <taxon>Dacrymycetaceae</taxon>
        <taxon>Dacryopinax</taxon>
    </lineage>
</organism>
<dbReference type="InterPro" id="IPR013121">
    <property type="entry name" value="Fe_red_NAD-bd_6"/>
</dbReference>
<reference evidence="12 13" key="1">
    <citation type="journal article" date="2012" name="Science">
        <title>The Paleozoic origin of enzymatic lignin decomposition reconstructed from 31 fungal genomes.</title>
        <authorList>
            <person name="Floudas D."/>
            <person name="Binder M."/>
            <person name="Riley R."/>
            <person name="Barry K."/>
            <person name="Blanchette R.A."/>
            <person name="Henrissat B."/>
            <person name="Martinez A.T."/>
            <person name="Otillar R."/>
            <person name="Spatafora J.W."/>
            <person name="Yadav J.S."/>
            <person name="Aerts A."/>
            <person name="Benoit I."/>
            <person name="Boyd A."/>
            <person name="Carlson A."/>
            <person name="Copeland A."/>
            <person name="Coutinho P.M."/>
            <person name="de Vries R.P."/>
            <person name="Ferreira P."/>
            <person name="Findley K."/>
            <person name="Foster B."/>
            <person name="Gaskell J."/>
            <person name="Glotzer D."/>
            <person name="Gorecki P."/>
            <person name="Heitman J."/>
            <person name="Hesse C."/>
            <person name="Hori C."/>
            <person name="Igarashi K."/>
            <person name="Jurgens J.A."/>
            <person name="Kallen N."/>
            <person name="Kersten P."/>
            <person name="Kohler A."/>
            <person name="Kuees U."/>
            <person name="Kumar T.K.A."/>
            <person name="Kuo A."/>
            <person name="LaButti K."/>
            <person name="Larrondo L.F."/>
            <person name="Lindquist E."/>
            <person name="Ling A."/>
            <person name="Lombard V."/>
            <person name="Lucas S."/>
            <person name="Lundell T."/>
            <person name="Martin R."/>
            <person name="McLaughlin D.J."/>
            <person name="Morgenstern I."/>
            <person name="Morin E."/>
            <person name="Murat C."/>
            <person name="Nagy L.G."/>
            <person name="Nolan M."/>
            <person name="Ohm R.A."/>
            <person name="Patyshakuliyeva A."/>
            <person name="Rokas A."/>
            <person name="Ruiz-Duenas F.J."/>
            <person name="Sabat G."/>
            <person name="Salamov A."/>
            <person name="Samejima M."/>
            <person name="Schmutz J."/>
            <person name="Slot J.C."/>
            <person name="St John F."/>
            <person name="Stenlid J."/>
            <person name="Sun H."/>
            <person name="Sun S."/>
            <person name="Syed K."/>
            <person name="Tsang A."/>
            <person name="Wiebenga A."/>
            <person name="Young D."/>
            <person name="Pisabarro A."/>
            <person name="Eastwood D.C."/>
            <person name="Martin F."/>
            <person name="Cullen D."/>
            <person name="Grigoriev I.V."/>
            <person name="Hibbett D.S."/>
        </authorList>
    </citation>
    <scope>NUCLEOTIDE SEQUENCE [LARGE SCALE GENOMIC DNA]</scope>
    <source>
        <strain evidence="12 13">DJM-731 SS1</strain>
    </source>
</reference>
<dbReference type="InterPro" id="IPR039261">
    <property type="entry name" value="FNR_nucleotide-bd"/>
</dbReference>
<dbReference type="RefSeq" id="XP_040625833.1">
    <property type="nucleotide sequence ID" value="XM_040775916.1"/>
</dbReference>
<evidence type="ECO:0000256" key="2">
    <source>
        <dbReference type="ARBA" id="ARBA00006278"/>
    </source>
</evidence>
<dbReference type="InterPro" id="IPR051410">
    <property type="entry name" value="Ferric/Cupric_Reductase"/>
</dbReference>
<keyword evidence="8 10" id="KW-0472">Membrane</keyword>
<dbReference type="GO" id="GO:0006879">
    <property type="term" value="P:intracellular iron ion homeostasis"/>
    <property type="evidence" value="ECO:0007669"/>
    <property type="project" value="TreeGrafter"/>
</dbReference>
<feature type="transmembrane region" description="Helical" evidence="10">
    <location>
        <begin position="162"/>
        <end position="186"/>
    </location>
</feature>
<keyword evidence="9" id="KW-0325">Glycoprotein</keyword>
<dbReference type="AlphaFoldDB" id="M5FQ26"/>
<name>M5FQ26_DACPD</name>
<keyword evidence="7" id="KW-0406">Ion transport</keyword>
<dbReference type="CDD" id="cd06186">
    <property type="entry name" value="NOX_Duox_like_FAD_NADP"/>
    <property type="match status" value="1"/>
</dbReference>
<dbReference type="OMA" id="LNYVHRW"/>
<dbReference type="OrthoDB" id="3944240at2759"/>
<evidence type="ECO:0000256" key="7">
    <source>
        <dbReference type="ARBA" id="ARBA00023065"/>
    </source>
</evidence>
<dbReference type="Pfam" id="PF08030">
    <property type="entry name" value="NAD_binding_6"/>
    <property type="match status" value="1"/>
</dbReference>
<dbReference type="SUPFAM" id="SSF52343">
    <property type="entry name" value="Ferredoxin reductase-like, C-terminal NADP-linked domain"/>
    <property type="match status" value="1"/>
</dbReference>
<accession>M5FQ26</accession>
<dbReference type="HOGENOM" id="CLU_017408_2_0_1"/>
<evidence type="ECO:0000256" key="3">
    <source>
        <dbReference type="ARBA" id="ARBA00022448"/>
    </source>
</evidence>
<dbReference type="Gene3D" id="3.40.50.80">
    <property type="entry name" value="Nucleotide-binding domain of ferredoxin-NADP reductase (FNR) module"/>
    <property type="match status" value="1"/>
</dbReference>
<dbReference type="SUPFAM" id="SSF63380">
    <property type="entry name" value="Riboflavin synthase domain-like"/>
    <property type="match status" value="1"/>
</dbReference>
<evidence type="ECO:0000256" key="9">
    <source>
        <dbReference type="ARBA" id="ARBA00023180"/>
    </source>
</evidence>
<dbReference type="InterPro" id="IPR017938">
    <property type="entry name" value="Riboflavin_synthase-like_b-brl"/>
</dbReference>
<keyword evidence="13" id="KW-1185">Reference proteome</keyword>
<evidence type="ECO:0000313" key="12">
    <source>
        <dbReference type="EMBL" id="EJT98935.1"/>
    </source>
</evidence>
<feature type="domain" description="FAD-binding FR-type" evidence="11">
    <location>
        <begin position="301"/>
        <end position="408"/>
    </location>
</feature>
<evidence type="ECO:0000256" key="1">
    <source>
        <dbReference type="ARBA" id="ARBA00004141"/>
    </source>
</evidence>
<keyword evidence="3" id="KW-0813">Transport</keyword>
<feature type="transmembrane region" description="Helical" evidence="10">
    <location>
        <begin position="261"/>
        <end position="281"/>
    </location>
</feature>
<evidence type="ECO:0000259" key="11">
    <source>
        <dbReference type="PROSITE" id="PS51384"/>
    </source>
</evidence>
<dbReference type="GO" id="GO:0006826">
    <property type="term" value="P:iron ion transport"/>
    <property type="evidence" value="ECO:0007669"/>
    <property type="project" value="TreeGrafter"/>
</dbReference>
<feature type="transmembrane region" description="Helical" evidence="10">
    <location>
        <begin position="236"/>
        <end position="254"/>
    </location>
</feature>
<evidence type="ECO:0000313" key="13">
    <source>
        <dbReference type="Proteomes" id="UP000030653"/>
    </source>
</evidence>
<keyword evidence="5 10" id="KW-1133">Transmembrane helix</keyword>
<evidence type="ECO:0000256" key="4">
    <source>
        <dbReference type="ARBA" id="ARBA00022692"/>
    </source>
</evidence>
<dbReference type="SFLD" id="SFLDG01168">
    <property type="entry name" value="Ferric_reductase_subgroup_(FRE"/>
    <property type="match status" value="1"/>
</dbReference>
<feature type="transmembrane region" description="Helical" evidence="10">
    <location>
        <begin position="198"/>
        <end position="216"/>
    </location>
</feature>
<dbReference type="EMBL" id="JH795871">
    <property type="protein sequence ID" value="EJT98935.1"/>
    <property type="molecule type" value="Genomic_DNA"/>
</dbReference>
<evidence type="ECO:0000256" key="5">
    <source>
        <dbReference type="ARBA" id="ARBA00022989"/>
    </source>
</evidence>
<dbReference type="InterPro" id="IPR017927">
    <property type="entry name" value="FAD-bd_FR_type"/>
</dbReference>
<dbReference type="SFLD" id="SFLDS00052">
    <property type="entry name" value="Ferric_Reductase_Domain"/>
    <property type="match status" value="1"/>
</dbReference>
<comment type="subcellular location">
    <subcellularLocation>
        <location evidence="1">Membrane</location>
        <topology evidence="1">Multi-pass membrane protein</topology>
    </subcellularLocation>
</comment>
<comment type="similarity">
    <text evidence="2">Belongs to the ferric reductase (FRE) family.</text>
</comment>
<dbReference type="InterPro" id="IPR013130">
    <property type="entry name" value="Fe3_Rdtase_TM_dom"/>
</dbReference>
<dbReference type="STRING" id="1858805.M5FQ26"/>
<evidence type="ECO:0000256" key="6">
    <source>
        <dbReference type="ARBA" id="ARBA00023002"/>
    </source>
</evidence>
<protein>
    <recommendedName>
        <fullName evidence="11">FAD-binding FR-type domain-containing protein</fullName>
    </recommendedName>
</protein>
<dbReference type="GeneID" id="63690978"/>
<dbReference type="Proteomes" id="UP000030653">
    <property type="component" value="Unassembled WGS sequence"/>
</dbReference>
<feature type="transmembrane region" description="Helical" evidence="10">
    <location>
        <begin position="26"/>
        <end position="45"/>
    </location>
</feature>
<dbReference type="PANTHER" id="PTHR32361:SF9">
    <property type="entry name" value="FERRIC REDUCTASE TRANSMEMBRANE COMPONENT 3-RELATED"/>
    <property type="match status" value="1"/>
</dbReference>
<evidence type="ECO:0000256" key="8">
    <source>
        <dbReference type="ARBA" id="ARBA00023136"/>
    </source>
</evidence>
<keyword evidence="4 10" id="KW-0812">Transmembrane</keyword>
<dbReference type="PANTHER" id="PTHR32361">
    <property type="entry name" value="FERRIC/CUPRIC REDUCTASE TRANSMEMBRANE COMPONENT"/>
    <property type="match status" value="1"/>
</dbReference>
<dbReference type="GO" id="GO:0000293">
    <property type="term" value="F:ferric-chelate reductase activity"/>
    <property type="evidence" value="ECO:0007669"/>
    <property type="project" value="UniProtKB-ARBA"/>
</dbReference>
<feature type="transmembrane region" description="Helical" evidence="10">
    <location>
        <begin position="133"/>
        <end position="150"/>
    </location>
</feature>
<evidence type="ECO:0000256" key="10">
    <source>
        <dbReference type="SAM" id="Phobius"/>
    </source>
</evidence>
<sequence length="579" mass="64485">MSDPGPAPVLAPPPGQQDDVYLIDPGYAMIFTYTWVSVAAAAILYRLPKLYRRMRHAWRRDGLQGWGLYEDLSPLAPEEEKEALIRGSAIKRTDSFRWVTVSTPVRLVRAGEALFRNTFGWEVKYLRLNVGQLFLLVGFTVTLLLCLTLNSELVLNSNRAGFMVLSLIPPVFLLSTKNSPLAFLLSIGYEKLNFLHRWGGRMMFLLAWVHGALWINNRLVNGQAYLLLTEDKERRGIATISVLTLIVLTSLRPVRIFAWQFFFTSHVALYVAWFVCLNYHTPYAIPWIYPALAFYGWDISVRLLRFRVKDASLLPIDDQMTLVHIPDAVGGWRGGQHVRLRILAGDLAFQAHPLTILNAPASRADTTRTQGMLLGARVNGDWTRALNKLGKTGAWVMLDGPYGGVCMNPKERVLLVAGGSGVTFTLGVMDELISAVEGGDRRLREIEFVWYIRSYDCVSWFVSHLQALALRAHSMSFLDLRVRIFLTCPCGDPPLLLSSIPDCAVSTSKPSMRELVLPLLEFELEDAEGVKPAMGGGVGVVVCGPERLVRHAQNAVARISPVGAARAGGVEIHAERFSL</sequence>